<proteinExistence type="predicted"/>
<accession>A0ACB5TI76</accession>
<protein>
    <submittedName>
        <fullName evidence="1">Unnamed protein product</fullName>
    </submittedName>
</protein>
<evidence type="ECO:0000313" key="2">
    <source>
        <dbReference type="Proteomes" id="UP001165064"/>
    </source>
</evidence>
<dbReference type="EMBL" id="BSXS01007508">
    <property type="protein sequence ID" value="GME89075.1"/>
    <property type="molecule type" value="Genomic_DNA"/>
</dbReference>
<reference evidence="1" key="1">
    <citation type="submission" date="2023-04" db="EMBL/GenBank/DDBJ databases">
        <title>Ambrosiozyma monospora NBRC 10751.</title>
        <authorList>
            <person name="Ichikawa N."/>
            <person name="Sato H."/>
            <person name="Tonouchi N."/>
        </authorList>
    </citation>
    <scope>NUCLEOTIDE SEQUENCE</scope>
    <source>
        <strain evidence="1">NBRC 10751</strain>
    </source>
</reference>
<organism evidence="1 2">
    <name type="scientific">Ambrosiozyma monospora</name>
    <name type="common">Yeast</name>
    <name type="synonym">Endomycopsis monosporus</name>
    <dbReference type="NCBI Taxonomy" id="43982"/>
    <lineage>
        <taxon>Eukaryota</taxon>
        <taxon>Fungi</taxon>
        <taxon>Dikarya</taxon>
        <taxon>Ascomycota</taxon>
        <taxon>Saccharomycotina</taxon>
        <taxon>Pichiomycetes</taxon>
        <taxon>Pichiales</taxon>
        <taxon>Pichiaceae</taxon>
        <taxon>Ambrosiozyma</taxon>
    </lineage>
</organism>
<keyword evidence="2" id="KW-1185">Reference proteome</keyword>
<comment type="caution">
    <text evidence="1">The sequence shown here is derived from an EMBL/GenBank/DDBJ whole genome shotgun (WGS) entry which is preliminary data.</text>
</comment>
<gene>
    <name evidence="1" type="ORF">Amon02_000843500</name>
</gene>
<evidence type="ECO:0000313" key="1">
    <source>
        <dbReference type="EMBL" id="GME89075.1"/>
    </source>
</evidence>
<name>A0ACB5TI76_AMBMO</name>
<sequence>MIHPTFLKTLVGILVFCANQLVYGEETTDPVVLAYNADSTAYFEVDIPASMGPFTVKGIPTGFNFDTDVWYISGGTSSLSKGRSLNLETDKATYVFTGLDQSPGAETIRVGLGLKLPDSIVDGLNAGFTIDPERYGPRYFSIDALVNSDNDEPSADFAHIGGGVPTSAVVFSSSESTTKTITPSIASPYVTMAVVAPSAIL</sequence>
<dbReference type="Proteomes" id="UP001165064">
    <property type="component" value="Unassembled WGS sequence"/>
</dbReference>